<dbReference type="SUPFAM" id="SSF55681">
    <property type="entry name" value="Class II aaRS and biotin synthetases"/>
    <property type="match status" value="1"/>
</dbReference>
<name>A0A6N7WW86_9ACTN</name>
<organism evidence="1 2">
    <name type="scientific">Parafannyhessea umbonata</name>
    <dbReference type="NCBI Taxonomy" id="604330"/>
    <lineage>
        <taxon>Bacteria</taxon>
        <taxon>Bacillati</taxon>
        <taxon>Actinomycetota</taxon>
        <taxon>Coriobacteriia</taxon>
        <taxon>Coriobacteriales</taxon>
        <taxon>Atopobiaceae</taxon>
        <taxon>Parafannyhessea</taxon>
    </lineage>
</organism>
<evidence type="ECO:0000313" key="1">
    <source>
        <dbReference type="EMBL" id="MST61038.1"/>
    </source>
</evidence>
<sequence length="204" mass="21695">MAVATPDGAAGRTDGPERAAERVLASVTVRPDVPMQMYTCLPQVLALGLARALAAAGLAGARVAWPNAVAVDGDRLLRVDVRAGYDEGMFGNCDVVLLAGDDRALPRGEELVSALEQASAQWEDRLRRACVVAGPLAPLLDDYFETMDAANERVEVVYPNGRVAARGVLAGLDVWGRASVRTDSGRELSISPEQASIRRERARA</sequence>
<dbReference type="Gene3D" id="3.30.930.10">
    <property type="entry name" value="Bira Bifunctional Protein, Domain 2"/>
    <property type="match status" value="1"/>
</dbReference>
<proteinExistence type="predicted"/>
<reference evidence="1 2" key="1">
    <citation type="submission" date="2019-08" db="EMBL/GenBank/DDBJ databases">
        <title>In-depth cultivation of the pig gut microbiome towards novel bacterial diversity and tailored functional studies.</title>
        <authorList>
            <person name="Wylensek D."/>
            <person name="Hitch T.C.A."/>
            <person name="Clavel T."/>
        </authorList>
    </citation>
    <scope>NUCLEOTIDE SEQUENCE [LARGE SCALE GENOMIC DNA]</scope>
    <source>
        <strain evidence="1 2">WB01_CNA04</strain>
    </source>
</reference>
<evidence type="ECO:0008006" key="3">
    <source>
        <dbReference type="Google" id="ProtNLM"/>
    </source>
</evidence>
<protein>
    <recommendedName>
        <fullName evidence="3">BirA family transcriptional regulator, biotin operon repressor / biotin-[acetyl-CoA-carboxylase] ligase</fullName>
    </recommendedName>
</protein>
<dbReference type="RefSeq" id="WP_154541938.1">
    <property type="nucleotide sequence ID" value="NZ_JALEVF010000187.1"/>
</dbReference>
<dbReference type="EMBL" id="VUND01000002">
    <property type="protein sequence ID" value="MST61038.1"/>
    <property type="molecule type" value="Genomic_DNA"/>
</dbReference>
<dbReference type="AlphaFoldDB" id="A0A6N7WW86"/>
<accession>A0A6N7WW86</accession>
<gene>
    <name evidence="1" type="ORF">FYJ69_09055</name>
</gene>
<evidence type="ECO:0000313" key="2">
    <source>
        <dbReference type="Proteomes" id="UP000434342"/>
    </source>
</evidence>
<dbReference type="Proteomes" id="UP000434342">
    <property type="component" value="Unassembled WGS sequence"/>
</dbReference>
<dbReference type="InterPro" id="IPR045864">
    <property type="entry name" value="aa-tRNA-synth_II/BPL/LPL"/>
</dbReference>
<comment type="caution">
    <text evidence="1">The sequence shown here is derived from an EMBL/GenBank/DDBJ whole genome shotgun (WGS) entry which is preliminary data.</text>
</comment>